<gene>
    <name evidence="1" type="ORF">pdam_00009801</name>
</gene>
<keyword evidence="2" id="KW-1185">Reference proteome</keyword>
<name>A0A3M6UZN5_POCDA</name>
<evidence type="ECO:0000313" key="1">
    <source>
        <dbReference type="EMBL" id="RMX59087.1"/>
    </source>
</evidence>
<dbReference type="Proteomes" id="UP000275408">
    <property type="component" value="Unassembled WGS sequence"/>
</dbReference>
<dbReference type="EMBL" id="RCHS01000399">
    <property type="protein sequence ID" value="RMX59087.1"/>
    <property type="molecule type" value="Genomic_DNA"/>
</dbReference>
<comment type="caution">
    <text evidence="1">The sequence shown here is derived from an EMBL/GenBank/DDBJ whole genome shotgun (WGS) entry which is preliminary data.</text>
</comment>
<evidence type="ECO:0000313" key="2">
    <source>
        <dbReference type="Proteomes" id="UP000275408"/>
    </source>
</evidence>
<sequence length="277" mass="32491">MSSHSRELNNCTTYFSPFANVNQTNKGTLGGFIGCPKAAWLQCCFRATNKTTTKQHGNHGSTPRDWPLQRKWKSRRKDLKIPRANKKVILPNLLFKTSRDKNFFLCWGSGTSTSHFFCFSLNHQRETLRSLPHLTFQALKNRKQRGTFWKIRDCCCFLEMSLRVQLKTSSAKHCLCIPFSYGFTWLESKYFCWHFATLIQELLTINYLSRVKFRYAVSIYSRVEVRIEQVEKLKTSCQHTPRSLTSEAWVSIQCRVERQSMLSWLSMWKTNAMPKRA</sequence>
<proteinExistence type="predicted"/>
<accession>A0A3M6UZN5</accession>
<protein>
    <submittedName>
        <fullName evidence="1">Uncharacterized protein</fullName>
    </submittedName>
</protein>
<dbReference type="AlphaFoldDB" id="A0A3M6UZN5"/>
<reference evidence="1 2" key="1">
    <citation type="journal article" date="2018" name="Sci. Rep.">
        <title>Comparative analysis of the Pocillopora damicornis genome highlights role of immune system in coral evolution.</title>
        <authorList>
            <person name="Cunning R."/>
            <person name="Bay R.A."/>
            <person name="Gillette P."/>
            <person name="Baker A.C."/>
            <person name="Traylor-Knowles N."/>
        </authorList>
    </citation>
    <scope>NUCLEOTIDE SEQUENCE [LARGE SCALE GENOMIC DNA]</scope>
    <source>
        <strain evidence="1">RSMAS</strain>
        <tissue evidence="1">Whole animal</tissue>
    </source>
</reference>
<organism evidence="1 2">
    <name type="scientific">Pocillopora damicornis</name>
    <name type="common">Cauliflower coral</name>
    <name type="synonym">Millepora damicornis</name>
    <dbReference type="NCBI Taxonomy" id="46731"/>
    <lineage>
        <taxon>Eukaryota</taxon>
        <taxon>Metazoa</taxon>
        <taxon>Cnidaria</taxon>
        <taxon>Anthozoa</taxon>
        <taxon>Hexacorallia</taxon>
        <taxon>Scleractinia</taxon>
        <taxon>Astrocoeniina</taxon>
        <taxon>Pocilloporidae</taxon>
        <taxon>Pocillopora</taxon>
    </lineage>
</organism>